<feature type="transmembrane region" description="Helical" evidence="6">
    <location>
        <begin position="45"/>
        <end position="66"/>
    </location>
</feature>
<name>A0ABU0FN85_9HYPH</name>
<comment type="caution">
    <text evidence="8">The sequence shown here is derived from an EMBL/GenBank/DDBJ whole genome shotgun (WGS) entry which is preliminary data.</text>
</comment>
<comment type="subcellular location">
    <subcellularLocation>
        <location evidence="1">Membrane</location>
    </subcellularLocation>
</comment>
<gene>
    <name evidence="8" type="ORF">J3R73_005768</name>
</gene>
<feature type="domain" description="HemY N-terminal" evidence="7">
    <location>
        <begin position="26"/>
        <end position="132"/>
    </location>
</feature>
<evidence type="ECO:0000313" key="8">
    <source>
        <dbReference type="EMBL" id="MDQ0395976.1"/>
    </source>
</evidence>
<keyword evidence="2 6" id="KW-0812">Transmembrane</keyword>
<evidence type="ECO:0000313" key="9">
    <source>
        <dbReference type="Proteomes" id="UP001237448"/>
    </source>
</evidence>
<feature type="compositionally biased region" description="Basic and acidic residues" evidence="5">
    <location>
        <begin position="488"/>
        <end position="497"/>
    </location>
</feature>
<dbReference type="EMBL" id="JAUSVK010000001">
    <property type="protein sequence ID" value="MDQ0395976.1"/>
    <property type="molecule type" value="Genomic_DNA"/>
</dbReference>
<reference evidence="8 9" key="1">
    <citation type="submission" date="2023-07" db="EMBL/GenBank/DDBJ databases">
        <title>Genomic Encyclopedia of Type Strains, Phase IV (KMG-IV): sequencing the most valuable type-strain genomes for metagenomic binning, comparative biology and taxonomic classification.</title>
        <authorList>
            <person name="Goeker M."/>
        </authorList>
    </citation>
    <scope>NUCLEOTIDE SEQUENCE [LARGE SCALE GENOMIC DNA]</scope>
    <source>
        <strain evidence="8 9">DSM 5896</strain>
    </source>
</reference>
<dbReference type="InterPro" id="IPR011990">
    <property type="entry name" value="TPR-like_helical_dom_sf"/>
</dbReference>
<keyword evidence="9" id="KW-1185">Reference proteome</keyword>
<evidence type="ECO:0000256" key="4">
    <source>
        <dbReference type="ARBA" id="ARBA00023136"/>
    </source>
</evidence>
<feature type="compositionally biased region" description="Pro residues" evidence="5">
    <location>
        <begin position="469"/>
        <end position="481"/>
    </location>
</feature>
<accession>A0ABU0FN85</accession>
<keyword evidence="3 6" id="KW-1133">Transmembrane helix</keyword>
<evidence type="ECO:0000259" key="7">
    <source>
        <dbReference type="Pfam" id="PF07219"/>
    </source>
</evidence>
<evidence type="ECO:0000256" key="5">
    <source>
        <dbReference type="SAM" id="MobiDB-lite"/>
    </source>
</evidence>
<dbReference type="InterPro" id="IPR016982">
    <property type="entry name" value="Mms48"/>
</dbReference>
<dbReference type="Gene3D" id="1.25.40.10">
    <property type="entry name" value="Tetratricopeptide repeat domain"/>
    <property type="match status" value="1"/>
</dbReference>
<dbReference type="Pfam" id="PF07219">
    <property type="entry name" value="HemY_N"/>
    <property type="match status" value="1"/>
</dbReference>
<evidence type="ECO:0000256" key="6">
    <source>
        <dbReference type="SAM" id="Phobius"/>
    </source>
</evidence>
<dbReference type="RefSeq" id="WP_307435503.1">
    <property type="nucleotide sequence ID" value="NZ_JAUSVK010000001.1"/>
</dbReference>
<organism evidence="8 9">
    <name type="scientific">Labrys monachus</name>
    <dbReference type="NCBI Taxonomy" id="217067"/>
    <lineage>
        <taxon>Bacteria</taxon>
        <taxon>Pseudomonadati</taxon>
        <taxon>Pseudomonadota</taxon>
        <taxon>Alphaproteobacteria</taxon>
        <taxon>Hyphomicrobiales</taxon>
        <taxon>Xanthobacteraceae</taxon>
        <taxon>Labrys</taxon>
    </lineage>
</organism>
<evidence type="ECO:0000256" key="3">
    <source>
        <dbReference type="ARBA" id="ARBA00022989"/>
    </source>
</evidence>
<evidence type="ECO:0000256" key="1">
    <source>
        <dbReference type="ARBA" id="ARBA00004370"/>
    </source>
</evidence>
<proteinExistence type="predicted"/>
<keyword evidence="4 6" id="KW-0472">Membrane</keyword>
<dbReference type="Proteomes" id="UP001237448">
    <property type="component" value="Unassembled WGS sequence"/>
</dbReference>
<feature type="region of interest" description="Disordered" evidence="5">
    <location>
        <begin position="468"/>
        <end position="538"/>
    </location>
</feature>
<sequence length="538" mass="57498">MLRIIVIIVAIALAGLGLSWLADRPGDVVLTFQHWHVRTTLTVAAIALLALVALLVLLVGLLRWLLRSPAALSGYFRTRRRSRGFNAVTQGMIAVGSGDVRRAQRQAAEAEKILGSEPLALLLRAQAAQLSGDRAGAEAAFRLMLEDPETRPLGLRGLFVEARRRGDARAARMLASEAVKTSPTLPWAGTALLEFQSLEKDWAGALATLARNADHRLIDKDTARRHRAVLLAARGIEQAERDRAGARASLLEALKLAPGLVPAAVMAARLLSESNEIRKASKILEAAWRLSPHPDIAETYMNVRLGDSARDRLTRIQSLAAQAPGSPESGVALARAALAARDFTLARSSLTPFLASGATERVCLLMAEIEEAENGSTGKVREWLSRAVRAPRDPAWTADGVVSDVWLPASPVTGHLDAFEWKMPVERLGAPTDSYADDVLADIDEPEQPRLVEAEVVAPAAVQDALAPAEPPEAPETPPAAEPAAPEPKAEAAKVEPLKPLARRAAPITPVLPSHPVPDDPGTGPDKANTVVRFPING</sequence>
<dbReference type="PIRSF" id="PIRSF031802">
    <property type="entry name" value="UCP031802"/>
    <property type="match status" value="1"/>
</dbReference>
<dbReference type="SUPFAM" id="SSF48452">
    <property type="entry name" value="TPR-like"/>
    <property type="match status" value="1"/>
</dbReference>
<evidence type="ECO:0000256" key="2">
    <source>
        <dbReference type="ARBA" id="ARBA00022692"/>
    </source>
</evidence>
<dbReference type="InterPro" id="IPR010817">
    <property type="entry name" value="HemY_N"/>
</dbReference>
<protein>
    <submittedName>
        <fullName evidence="8">HemY protein</fullName>
    </submittedName>
</protein>